<evidence type="ECO:0000256" key="1">
    <source>
        <dbReference type="SAM" id="MobiDB-lite"/>
    </source>
</evidence>
<feature type="compositionally biased region" description="Basic and acidic residues" evidence="1">
    <location>
        <begin position="1"/>
        <end position="13"/>
    </location>
</feature>
<dbReference type="OrthoDB" id="7860461at2759"/>
<accession>A0A6P4ESX6</accession>
<protein>
    <submittedName>
        <fullName evidence="2">Uncharacterized protein LOC108043884</fullName>
    </submittedName>
</protein>
<name>A0A6P4ESX6_DRORH</name>
<feature type="region of interest" description="Disordered" evidence="1">
    <location>
        <begin position="1"/>
        <end position="122"/>
    </location>
</feature>
<gene>
    <name evidence="2" type="primary">LOC108043884</name>
</gene>
<dbReference type="RefSeq" id="XP_016978188.1">
    <property type="nucleotide sequence ID" value="XM_017122699.1"/>
</dbReference>
<organism evidence="2">
    <name type="scientific">Drosophila rhopaloa</name>
    <name type="common">Fruit fly</name>
    <dbReference type="NCBI Taxonomy" id="1041015"/>
    <lineage>
        <taxon>Eukaryota</taxon>
        <taxon>Metazoa</taxon>
        <taxon>Ecdysozoa</taxon>
        <taxon>Arthropoda</taxon>
        <taxon>Hexapoda</taxon>
        <taxon>Insecta</taxon>
        <taxon>Pterygota</taxon>
        <taxon>Neoptera</taxon>
        <taxon>Endopterygota</taxon>
        <taxon>Diptera</taxon>
        <taxon>Brachycera</taxon>
        <taxon>Muscomorpha</taxon>
        <taxon>Ephydroidea</taxon>
        <taxon>Drosophilidae</taxon>
        <taxon>Drosophila</taxon>
        <taxon>Sophophora</taxon>
    </lineage>
</organism>
<feature type="compositionally biased region" description="Polar residues" evidence="1">
    <location>
        <begin position="98"/>
        <end position="122"/>
    </location>
</feature>
<proteinExistence type="predicted"/>
<dbReference type="AlphaFoldDB" id="A0A6P4ESX6"/>
<feature type="compositionally biased region" description="Polar residues" evidence="1">
    <location>
        <begin position="76"/>
        <end position="91"/>
    </location>
</feature>
<evidence type="ECO:0000313" key="2">
    <source>
        <dbReference type="RefSeq" id="XP_016978188.1"/>
    </source>
</evidence>
<reference evidence="2" key="1">
    <citation type="submission" date="2025-08" db="UniProtKB">
        <authorList>
            <consortium name="RefSeq"/>
        </authorList>
    </citation>
    <scope>IDENTIFICATION</scope>
</reference>
<sequence>MEEESSSERENRPEIPGPSRKRSYPSRWKTEMESMVVRKRLRRSQSEANMESSRTRLLGSVRSRSQEHPQVIGDASPSQLNHPMETSSQSPLEDMHSRTSSISTIGSAQLSTSDSQTSGYTTESSYQTASGYERLPQTSSYASVQTYHGLPPADFLREIHVAIDPSASGEEIQSVHHDLRELLTNEMGLIGGENNQAIYLIAYHYM</sequence>